<keyword evidence="1" id="KW-0812">Transmembrane</keyword>
<dbReference type="RefSeq" id="WP_072830491.1">
    <property type="nucleotide sequence ID" value="NZ_FQXP01000003.1"/>
</dbReference>
<accession>A0A1M5UB52</accession>
<dbReference type="EMBL" id="FQXP01000003">
    <property type="protein sequence ID" value="SHH60197.1"/>
    <property type="molecule type" value="Genomic_DNA"/>
</dbReference>
<name>A0A1M5UB52_9CLOT</name>
<keyword evidence="3" id="KW-1185">Reference proteome</keyword>
<evidence type="ECO:0000313" key="3">
    <source>
        <dbReference type="Proteomes" id="UP000184526"/>
    </source>
</evidence>
<organism evidence="2 3">
    <name type="scientific">Clostridium collagenovorans DSM 3089</name>
    <dbReference type="NCBI Taxonomy" id="1121306"/>
    <lineage>
        <taxon>Bacteria</taxon>
        <taxon>Bacillati</taxon>
        <taxon>Bacillota</taxon>
        <taxon>Clostridia</taxon>
        <taxon>Eubacteriales</taxon>
        <taxon>Clostridiaceae</taxon>
        <taxon>Clostridium</taxon>
    </lineage>
</organism>
<feature type="transmembrane region" description="Helical" evidence="1">
    <location>
        <begin position="396"/>
        <end position="414"/>
    </location>
</feature>
<dbReference type="Pfam" id="PF16962">
    <property type="entry name" value="ABC_export"/>
    <property type="match status" value="1"/>
</dbReference>
<gene>
    <name evidence="2" type="ORF">SAMN02745196_00921</name>
</gene>
<reference evidence="2 3" key="1">
    <citation type="submission" date="2016-11" db="EMBL/GenBank/DDBJ databases">
        <authorList>
            <person name="Jaros S."/>
            <person name="Januszkiewicz K."/>
            <person name="Wedrychowicz H."/>
        </authorList>
    </citation>
    <scope>NUCLEOTIDE SEQUENCE [LARGE SCALE GENOMIC DNA]</scope>
    <source>
        <strain evidence="2 3">DSM 3089</strain>
    </source>
</reference>
<feature type="transmembrane region" description="Helical" evidence="1">
    <location>
        <begin position="236"/>
        <end position="255"/>
    </location>
</feature>
<dbReference type="AlphaFoldDB" id="A0A1M5UB52"/>
<evidence type="ECO:0000256" key="1">
    <source>
        <dbReference type="SAM" id="Phobius"/>
    </source>
</evidence>
<feature type="transmembrane region" description="Helical" evidence="1">
    <location>
        <begin position="57"/>
        <end position="77"/>
    </location>
</feature>
<feature type="transmembrane region" description="Helical" evidence="1">
    <location>
        <begin position="420"/>
        <end position="442"/>
    </location>
</feature>
<feature type="transmembrane region" description="Helical" evidence="1">
    <location>
        <begin position="323"/>
        <end position="343"/>
    </location>
</feature>
<feature type="transmembrane region" description="Helical" evidence="1">
    <location>
        <begin position="139"/>
        <end position="160"/>
    </location>
</feature>
<keyword evidence="1" id="KW-0472">Membrane</keyword>
<dbReference type="OrthoDB" id="816862at2"/>
<feature type="transmembrane region" description="Helical" evidence="1">
    <location>
        <begin position="172"/>
        <end position="191"/>
    </location>
</feature>
<feature type="transmembrane region" description="Helical" evidence="1">
    <location>
        <begin position="487"/>
        <end position="513"/>
    </location>
</feature>
<sequence>MKSLLYICFTSIKNSIKDLKHNPGKLIYTIFMLAFFAFMIIASTKSPTKEARDITELHVIILALYSFSFVGILMSGLSSGASFYSMADVNIIFLSPISSKVILLYGLLKQMGTSLLMGFFLLFQYAWLNSAYNLSFKGLIAILIGFCISIICGQITAMVIYCFSSNNEKNRILIKAILLAIGAIVGAYIVLPVLSSSGNKLNALLSQANSSFLEFIPIIGWLKVFVVGLLSNNYLISIYGLLPTIFYILLFIFIINKINSDFYEDVLKATEVSFSAITAQKEGKGVDVSPTKVKLGKIGINKGNGASVFYYKHMLENRRAKSFILDMPSIIFIIITIIFAVSLKNEGLLPVFIFSTYMQIFSSCMGRWLKELTMPYVYMVPVSPFKKLIMIFGENIYKTCVEALVLYIPIALIIRPSILEVIACILARIGFGLLFMAANILTERFIGSVPNKGLIIFLYFIIIALICLPGIVIGVLLGSFLGISNPIAFALFSTFLWNVLASALITFLCRNILSYAELNNK</sequence>
<dbReference type="STRING" id="1121306.SAMN02745196_00921"/>
<feature type="transmembrane region" description="Helical" evidence="1">
    <location>
        <begin position="349"/>
        <end position="369"/>
    </location>
</feature>
<protein>
    <submittedName>
        <fullName evidence="2">Putative ABC exporter</fullName>
    </submittedName>
</protein>
<keyword evidence="1" id="KW-1133">Transmembrane helix</keyword>
<evidence type="ECO:0000313" key="2">
    <source>
        <dbReference type="EMBL" id="SHH60197.1"/>
    </source>
</evidence>
<feature type="transmembrane region" description="Helical" evidence="1">
    <location>
        <begin position="454"/>
        <end position="481"/>
    </location>
</feature>
<dbReference type="Proteomes" id="UP000184526">
    <property type="component" value="Unassembled WGS sequence"/>
</dbReference>
<dbReference type="InterPro" id="IPR031584">
    <property type="entry name" value="Put_ABC_export"/>
</dbReference>
<proteinExistence type="predicted"/>
<feature type="transmembrane region" description="Helical" evidence="1">
    <location>
        <begin position="26"/>
        <end position="45"/>
    </location>
</feature>